<dbReference type="SUPFAM" id="SSF47729">
    <property type="entry name" value="IHF-like DNA-binding proteins"/>
    <property type="match status" value="1"/>
</dbReference>
<comment type="caution">
    <text evidence="4">The sequence shown here is derived from an EMBL/GenBank/DDBJ whole genome shotgun (WGS) entry which is preliminary data.</text>
</comment>
<dbReference type="GO" id="GO:0003677">
    <property type="term" value="F:DNA binding"/>
    <property type="evidence" value="ECO:0007669"/>
    <property type="project" value="UniProtKB-KW"/>
</dbReference>
<evidence type="ECO:0000256" key="3">
    <source>
        <dbReference type="SAM" id="MobiDB-lite"/>
    </source>
</evidence>
<evidence type="ECO:0000313" key="4">
    <source>
        <dbReference type="EMBL" id="MER5171401.1"/>
    </source>
</evidence>
<keyword evidence="2 4" id="KW-0238">DNA-binding</keyword>
<keyword evidence="5" id="KW-1185">Reference proteome</keyword>
<name>A0ABV1SES5_9RHOB</name>
<dbReference type="RefSeq" id="WP_350935710.1">
    <property type="nucleotide sequence ID" value="NZ_JAYWLC010000004.1"/>
</dbReference>
<evidence type="ECO:0000256" key="2">
    <source>
        <dbReference type="ARBA" id="ARBA00023125"/>
    </source>
</evidence>
<feature type="region of interest" description="Disordered" evidence="3">
    <location>
        <begin position="1"/>
        <end position="25"/>
    </location>
</feature>
<reference evidence="4 5" key="1">
    <citation type="submission" date="2024-06" db="EMBL/GenBank/DDBJ databases">
        <title>Thioclava kandeliae sp. nov. from a rhizosphere soil sample of Kandelia candel in a mangrove.</title>
        <authorList>
            <person name="Mu T."/>
        </authorList>
    </citation>
    <scope>NUCLEOTIDE SEQUENCE [LARGE SCALE GENOMIC DNA]</scope>
    <source>
        <strain evidence="4 5">CPCC 100088</strain>
    </source>
</reference>
<proteinExistence type="inferred from homology"/>
<dbReference type="Proteomes" id="UP001438953">
    <property type="component" value="Unassembled WGS sequence"/>
</dbReference>
<dbReference type="InterPro" id="IPR000119">
    <property type="entry name" value="Hist_DNA-bd"/>
</dbReference>
<sequence>MSSDDTQTAEGIAAMPVDADAATPPQAQLALRKKDLVDRVVERSGLKKPQVKAALDALLEELGEQLAEDTPLILPPLGKLRVTRRDAKGQGEVLVLKLRRSAPASHGAGDDEKEV</sequence>
<evidence type="ECO:0000256" key="1">
    <source>
        <dbReference type="ARBA" id="ARBA00010529"/>
    </source>
</evidence>
<comment type="similarity">
    <text evidence="1">Belongs to the bacterial histone-like protein family.</text>
</comment>
<gene>
    <name evidence="4" type="ORF">VSX56_06380</name>
</gene>
<dbReference type="EMBL" id="JAYWLC010000004">
    <property type="protein sequence ID" value="MER5171401.1"/>
    <property type="molecule type" value="Genomic_DNA"/>
</dbReference>
<dbReference type="InterPro" id="IPR010992">
    <property type="entry name" value="IHF-like_DNA-bd_dom_sf"/>
</dbReference>
<dbReference type="Gene3D" id="4.10.520.10">
    <property type="entry name" value="IHF-like DNA-binding proteins"/>
    <property type="match status" value="1"/>
</dbReference>
<evidence type="ECO:0000313" key="5">
    <source>
        <dbReference type="Proteomes" id="UP001438953"/>
    </source>
</evidence>
<protein>
    <submittedName>
        <fullName evidence="4">HU family DNA-binding protein</fullName>
    </submittedName>
</protein>
<accession>A0ABV1SES5</accession>
<organism evidence="4 5">
    <name type="scientific">Thioclava kandeliae</name>
    <dbReference type="NCBI Taxonomy" id="3070818"/>
    <lineage>
        <taxon>Bacteria</taxon>
        <taxon>Pseudomonadati</taxon>
        <taxon>Pseudomonadota</taxon>
        <taxon>Alphaproteobacteria</taxon>
        <taxon>Rhodobacterales</taxon>
        <taxon>Paracoccaceae</taxon>
        <taxon>Thioclava</taxon>
    </lineage>
</organism>
<dbReference type="Pfam" id="PF00216">
    <property type="entry name" value="Bac_DNA_binding"/>
    <property type="match status" value="1"/>
</dbReference>